<reference evidence="2 3" key="1">
    <citation type="submission" date="2021-03" db="EMBL/GenBank/DDBJ databases">
        <authorList>
            <person name="Kim M.K."/>
        </authorList>
    </citation>
    <scope>NUCLEOTIDE SEQUENCE [LARGE SCALE GENOMIC DNA]</scope>
    <source>
        <strain evidence="2 3">BT442</strain>
    </source>
</reference>
<keyword evidence="1" id="KW-0732">Signal</keyword>
<accession>A0ABS3QHM7</accession>
<evidence type="ECO:0008006" key="4">
    <source>
        <dbReference type="Google" id="ProtNLM"/>
    </source>
</evidence>
<dbReference type="Proteomes" id="UP000664369">
    <property type="component" value="Unassembled WGS sequence"/>
</dbReference>
<gene>
    <name evidence="2" type="ORF">J4E00_14280</name>
</gene>
<name>A0ABS3QHM7_9BACT</name>
<comment type="caution">
    <text evidence="2">The sequence shown here is derived from an EMBL/GenBank/DDBJ whole genome shotgun (WGS) entry which is preliminary data.</text>
</comment>
<protein>
    <recommendedName>
        <fullName evidence="4">Lipocalin-like domain-containing protein</fullName>
    </recommendedName>
</protein>
<dbReference type="PROSITE" id="PS51257">
    <property type="entry name" value="PROKAR_LIPOPROTEIN"/>
    <property type="match status" value="1"/>
</dbReference>
<keyword evidence="3" id="KW-1185">Reference proteome</keyword>
<dbReference type="EMBL" id="JAGETZ010000006">
    <property type="protein sequence ID" value="MBO2010225.1"/>
    <property type="molecule type" value="Genomic_DNA"/>
</dbReference>
<evidence type="ECO:0000313" key="2">
    <source>
        <dbReference type="EMBL" id="MBO2010225.1"/>
    </source>
</evidence>
<dbReference type="RefSeq" id="WP_208175862.1">
    <property type="nucleotide sequence ID" value="NZ_JAGETZ010000006.1"/>
</dbReference>
<proteinExistence type="predicted"/>
<evidence type="ECO:0000256" key="1">
    <source>
        <dbReference type="SAM" id="SignalP"/>
    </source>
</evidence>
<feature type="chain" id="PRO_5046621255" description="Lipocalin-like domain-containing protein" evidence="1">
    <location>
        <begin position="22"/>
        <end position="157"/>
    </location>
</feature>
<feature type="signal peptide" evidence="1">
    <location>
        <begin position="1"/>
        <end position="21"/>
    </location>
</feature>
<organism evidence="2 3">
    <name type="scientific">Hymenobacter negativus</name>
    <dbReference type="NCBI Taxonomy" id="2795026"/>
    <lineage>
        <taxon>Bacteria</taxon>
        <taxon>Pseudomonadati</taxon>
        <taxon>Bacteroidota</taxon>
        <taxon>Cytophagia</taxon>
        <taxon>Cytophagales</taxon>
        <taxon>Hymenobacteraceae</taxon>
        <taxon>Hymenobacter</taxon>
    </lineage>
</organism>
<evidence type="ECO:0000313" key="3">
    <source>
        <dbReference type="Proteomes" id="UP000664369"/>
    </source>
</evidence>
<sequence length="157" mass="17318">MRRIVTVAALTAVLGSFLSCASKTEQPLKAGKVPITGTWQLVSRTVIEKGDTVTTASSKDESFIKIINDSHFAFLQHDLKKGKDTAAVFVAGGGRYSLKDSLYSEHLEYCSARNWEDNDFAFTITLKNDTLTQSGVEKVESAGVNRINIERYVRVKP</sequence>